<dbReference type="InterPro" id="IPR036651">
    <property type="entry name" value="Gln_synt_N_sf"/>
</dbReference>
<proteinExistence type="inferred from homology"/>
<evidence type="ECO:0000256" key="3">
    <source>
        <dbReference type="ARBA" id="ARBA00022598"/>
    </source>
</evidence>
<dbReference type="PROSITE" id="PS51986">
    <property type="entry name" value="GS_BETA_GRASP"/>
    <property type="match status" value="1"/>
</dbReference>
<dbReference type="AlphaFoldDB" id="A0A7V2AVP6"/>
<dbReference type="SUPFAM" id="SSF55931">
    <property type="entry name" value="Glutamine synthetase/guanido kinase"/>
    <property type="match status" value="1"/>
</dbReference>
<dbReference type="InterPro" id="IPR027303">
    <property type="entry name" value="Gln_synth_gly_rich_site"/>
</dbReference>
<dbReference type="Pfam" id="PF00120">
    <property type="entry name" value="Gln-synt_C"/>
    <property type="match status" value="1"/>
</dbReference>
<keyword evidence="4 9" id="KW-0547">Nucleotide-binding</keyword>
<evidence type="ECO:0000256" key="4">
    <source>
        <dbReference type="ARBA" id="ARBA00022741"/>
    </source>
</evidence>
<evidence type="ECO:0000256" key="2">
    <source>
        <dbReference type="ARBA" id="ARBA00009897"/>
    </source>
</evidence>
<accession>A0A7V2AVP6</accession>
<evidence type="ECO:0000256" key="6">
    <source>
        <dbReference type="ARBA" id="ARBA00022842"/>
    </source>
</evidence>
<evidence type="ECO:0000256" key="7">
    <source>
        <dbReference type="PROSITE-ProRule" id="PRU01330"/>
    </source>
</evidence>
<sequence>QEDGVMFVELEFTDIFGVLKSIEIPIGMLEDALERGVWFDGSSIRGFARIMESDMYLLPDPATYAVLPVDGDSKKTARFMCDVYTPDGSLFEGDPRAVLKKVIAEAAEMGYEFFVGPEVEFYLFKRHDDGSFHTPEFDTGSYFDSSAKDIGSDIRKEIMVALKGFGIDSERAHHEVGVGQHEVGFRYSGALTTADNVIVLKKIIKSIAHRYGLIASFMPKPLFGKAGNGMHTHASLFSLDGKPVFFGADDPHRLSQVAKQFIAGLLAHIKEICAITNPTVNSYKRLVLGYEAPVYICWGSKNRSSLIRIPQSTKGREASVRAELRCPDPAASPYLLFAAILKAGLEGIKKGYELMPEIEDSVYTLPPDELEKQGIDQLPQSLEAAVCLFRESALMRELLGGDLQRKYAESKALEAEEFKIAVTDWEVSRYIDKC</sequence>
<evidence type="ECO:0000259" key="11">
    <source>
        <dbReference type="PROSITE" id="PS51987"/>
    </source>
</evidence>
<protein>
    <recommendedName>
        <fullName evidence="9">Glutamine synthetase</fullName>
        <ecNumber evidence="9">6.3.1.2</ecNumber>
    </recommendedName>
</protein>
<gene>
    <name evidence="12" type="ORF">ENO08_06495</name>
</gene>
<dbReference type="PROSITE" id="PS00181">
    <property type="entry name" value="GLNA_ATP"/>
    <property type="match status" value="1"/>
</dbReference>
<comment type="cofactor">
    <cofactor evidence="1">
        <name>Mg(2+)</name>
        <dbReference type="ChEBI" id="CHEBI:18420"/>
    </cofactor>
</comment>
<keyword evidence="5 9" id="KW-0067">ATP-binding</keyword>
<comment type="catalytic activity">
    <reaction evidence="9">
        <text>L-glutamate + NH4(+) + ATP = L-glutamine + ADP + phosphate + H(+)</text>
        <dbReference type="Rhea" id="RHEA:16169"/>
        <dbReference type="ChEBI" id="CHEBI:15378"/>
        <dbReference type="ChEBI" id="CHEBI:28938"/>
        <dbReference type="ChEBI" id="CHEBI:29985"/>
        <dbReference type="ChEBI" id="CHEBI:30616"/>
        <dbReference type="ChEBI" id="CHEBI:43474"/>
        <dbReference type="ChEBI" id="CHEBI:58359"/>
        <dbReference type="ChEBI" id="CHEBI:456216"/>
        <dbReference type="EC" id="6.3.1.2"/>
    </reaction>
</comment>
<keyword evidence="6" id="KW-0460">Magnesium</keyword>
<dbReference type="GO" id="GO:0006542">
    <property type="term" value="P:glutamine biosynthetic process"/>
    <property type="evidence" value="ECO:0007669"/>
    <property type="project" value="InterPro"/>
</dbReference>
<dbReference type="SUPFAM" id="SSF54368">
    <property type="entry name" value="Glutamine synthetase, N-terminal domain"/>
    <property type="match status" value="1"/>
</dbReference>
<dbReference type="PANTHER" id="PTHR43785:SF12">
    <property type="entry name" value="TYPE-1 GLUTAMINE SYNTHETASE 2"/>
    <property type="match status" value="1"/>
</dbReference>
<dbReference type="PROSITE" id="PS51987">
    <property type="entry name" value="GS_CATALYTIC"/>
    <property type="match status" value="1"/>
</dbReference>
<dbReference type="GO" id="GO:0005524">
    <property type="term" value="F:ATP binding"/>
    <property type="evidence" value="ECO:0007669"/>
    <property type="project" value="UniProtKB-KW"/>
</dbReference>
<dbReference type="Proteomes" id="UP000886069">
    <property type="component" value="Unassembled WGS sequence"/>
</dbReference>
<evidence type="ECO:0000256" key="9">
    <source>
        <dbReference type="RuleBase" id="RU004356"/>
    </source>
</evidence>
<feature type="domain" description="GS beta-grasp" evidence="10">
    <location>
        <begin position="3"/>
        <end position="88"/>
    </location>
</feature>
<organism evidence="12">
    <name type="scientific">Eiseniibacteriota bacterium</name>
    <dbReference type="NCBI Taxonomy" id="2212470"/>
    <lineage>
        <taxon>Bacteria</taxon>
        <taxon>Candidatus Eiseniibacteriota</taxon>
    </lineage>
</organism>
<dbReference type="InterPro" id="IPR027302">
    <property type="entry name" value="Gln_synth_N_conserv_site"/>
</dbReference>
<evidence type="ECO:0000256" key="1">
    <source>
        <dbReference type="ARBA" id="ARBA00001946"/>
    </source>
</evidence>
<dbReference type="GO" id="GO:0004356">
    <property type="term" value="F:glutamine synthetase activity"/>
    <property type="evidence" value="ECO:0007669"/>
    <property type="project" value="UniProtKB-EC"/>
</dbReference>
<reference evidence="12" key="1">
    <citation type="journal article" date="2020" name="mSystems">
        <title>Genome- and Community-Level Interaction Insights into Carbon Utilization and Element Cycling Functions of Hydrothermarchaeota in Hydrothermal Sediment.</title>
        <authorList>
            <person name="Zhou Z."/>
            <person name="Liu Y."/>
            <person name="Xu W."/>
            <person name="Pan J."/>
            <person name="Luo Z.H."/>
            <person name="Li M."/>
        </authorList>
    </citation>
    <scope>NUCLEOTIDE SEQUENCE [LARGE SCALE GENOMIC DNA]</scope>
    <source>
        <strain evidence="12">SpSt-1233</strain>
    </source>
</reference>
<dbReference type="PANTHER" id="PTHR43785">
    <property type="entry name" value="GAMMA-GLUTAMYLPUTRESCINE SYNTHETASE"/>
    <property type="match status" value="1"/>
</dbReference>
<name>A0A7V2AVP6_UNCEI</name>
<feature type="domain" description="GS catalytic" evidence="11">
    <location>
        <begin position="95"/>
        <end position="434"/>
    </location>
</feature>
<keyword evidence="3 9" id="KW-0436">Ligase</keyword>
<dbReference type="InterPro" id="IPR014746">
    <property type="entry name" value="Gln_synth/guanido_kin_cat_dom"/>
</dbReference>
<dbReference type="Gene3D" id="3.10.20.70">
    <property type="entry name" value="Glutamine synthetase, N-terminal domain"/>
    <property type="match status" value="1"/>
</dbReference>
<dbReference type="PROSITE" id="PS00180">
    <property type="entry name" value="GLNA_1"/>
    <property type="match status" value="1"/>
</dbReference>
<dbReference type="EMBL" id="DSEC01000463">
    <property type="protein sequence ID" value="HER44091.1"/>
    <property type="molecule type" value="Genomic_DNA"/>
</dbReference>
<dbReference type="EC" id="6.3.1.2" evidence="9"/>
<dbReference type="InterPro" id="IPR008147">
    <property type="entry name" value="Gln_synt_N"/>
</dbReference>
<dbReference type="InterPro" id="IPR008146">
    <property type="entry name" value="Gln_synth_cat_dom"/>
</dbReference>
<feature type="non-terminal residue" evidence="12">
    <location>
        <position position="1"/>
    </location>
</feature>
<dbReference type="Gene3D" id="3.30.590.10">
    <property type="entry name" value="Glutamine synthetase/guanido kinase, catalytic domain"/>
    <property type="match status" value="1"/>
</dbReference>
<evidence type="ECO:0000313" key="12">
    <source>
        <dbReference type="EMBL" id="HER44091.1"/>
    </source>
</evidence>
<dbReference type="Pfam" id="PF03951">
    <property type="entry name" value="Gln-synt_N"/>
    <property type="match status" value="1"/>
</dbReference>
<evidence type="ECO:0000259" key="10">
    <source>
        <dbReference type="PROSITE" id="PS51986"/>
    </source>
</evidence>
<dbReference type="SMART" id="SM01230">
    <property type="entry name" value="Gln-synt_C"/>
    <property type="match status" value="1"/>
</dbReference>
<comment type="caution">
    <text evidence="12">The sequence shown here is derived from an EMBL/GenBank/DDBJ whole genome shotgun (WGS) entry which is preliminary data.</text>
</comment>
<evidence type="ECO:0000256" key="5">
    <source>
        <dbReference type="ARBA" id="ARBA00022840"/>
    </source>
</evidence>
<evidence type="ECO:0000256" key="8">
    <source>
        <dbReference type="RuleBase" id="RU000384"/>
    </source>
</evidence>
<comment type="similarity">
    <text evidence="2 7 8">Belongs to the glutamine synthetase family.</text>
</comment>